<dbReference type="CDD" id="cd12797">
    <property type="entry name" value="M23_peptidase"/>
    <property type="match status" value="1"/>
</dbReference>
<dbReference type="EMBL" id="QZEI01000013">
    <property type="protein sequence ID" value="RLV60642.1"/>
    <property type="molecule type" value="Genomic_DNA"/>
</dbReference>
<gene>
    <name evidence="3" type="ORF">D5018_05950</name>
</gene>
<evidence type="ECO:0000259" key="2">
    <source>
        <dbReference type="Pfam" id="PF01551"/>
    </source>
</evidence>
<keyword evidence="1" id="KW-0732">Signal</keyword>
<evidence type="ECO:0000313" key="4">
    <source>
        <dbReference type="Proteomes" id="UP000281474"/>
    </source>
</evidence>
<dbReference type="PROSITE" id="PS51257">
    <property type="entry name" value="PROKAR_LIPOPROTEIN"/>
    <property type="match status" value="1"/>
</dbReference>
<dbReference type="InterPro" id="IPR016047">
    <property type="entry name" value="M23ase_b-sheet_dom"/>
</dbReference>
<dbReference type="InterPro" id="IPR011055">
    <property type="entry name" value="Dup_hybrid_motif"/>
</dbReference>
<evidence type="ECO:0000313" key="3">
    <source>
        <dbReference type="EMBL" id="RLV60642.1"/>
    </source>
</evidence>
<dbReference type="Pfam" id="PF01551">
    <property type="entry name" value="Peptidase_M23"/>
    <property type="match status" value="1"/>
</dbReference>
<dbReference type="Gene3D" id="2.70.70.10">
    <property type="entry name" value="Glucose Permease (Domain IIA)"/>
    <property type="match status" value="1"/>
</dbReference>
<comment type="caution">
    <text evidence="3">The sequence shown here is derived from an EMBL/GenBank/DDBJ whole genome shotgun (WGS) entry which is preliminary data.</text>
</comment>
<accession>A0A3L8Q2J9</accession>
<sequence>MKKLTIHLFLLFSILCGCSNVVSANTDIKLFGKFEQGTLLKGLVPPGATLELNGQAVRVSNSGKFVIGFEREADLTNKLVVTLNDGTQQSRIIKLAPKQYRIQRVNGIAKKIMKPDPKAVARSKKDSQQVRTARNIDSDLDGIFTRFIWPAKGPISGVYGSQRVYNGVPGRPHYGVDVAKPTGTPVVAPANGVITLAVPDMFYSGGTIIIDHGYGVSSSMLHLSKLDVVKGQSVKQGQKVGEIGSTGRSTGPHLDWRINWYQMRLDPTTIVPSMKEAMK</sequence>
<dbReference type="PANTHER" id="PTHR21666:SF285">
    <property type="entry name" value="M23 FAMILY METALLOPEPTIDASE"/>
    <property type="match status" value="1"/>
</dbReference>
<proteinExistence type="predicted"/>
<dbReference type="Proteomes" id="UP000281474">
    <property type="component" value="Unassembled WGS sequence"/>
</dbReference>
<feature type="chain" id="PRO_5018052446" evidence="1">
    <location>
        <begin position="25"/>
        <end position="279"/>
    </location>
</feature>
<organism evidence="3 4">
    <name type="scientific">Parashewanella curva</name>
    <dbReference type="NCBI Taxonomy" id="2338552"/>
    <lineage>
        <taxon>Bacteria</taxon>
        <taxon>Pseudomonadati</taxon>
        <taxon>Pseudomonadota</taxon>
        <taxon>Gammaproteobacteria</taxon>
        <taxon>Alteromonadales</taxon>
        <taxon>Shewanellaceae</taxon>
        <taxon>Parashewanella</taxon>
    </lineage>
</organism>
<dbReference type="FunFam" id="2.70.70.10:FF:000019">
    <property type="entry name" value="M23 family peptidase"/>
    <property type="match status" value="1"/>
</dbReference>
<dbReference type="OrthoDB" id="9805070at2"/>
<protein>
    <submittedName>
        <fullName evidence="3">M23 family metallopeptidase</fullName>
    </submittedName>
</protein>
<dbReference type="SUPFAM" id="SSF51261">
    <property type="entry name" value="Duplicated hybrid motif"/>
    <property type="match status" value="1"/>
</dbReference>
<name>A0A3L8Q2J9_9GAMM</name>
<feature type="signal peptide" evidence="1">
    <location>
        <begin position="1"/>
        <end position="24"/>
    </location>
</feature>
<dbReference type="PANTHER" id="PTHR21666">
    <property type="entry name" value="PEPTIDASE-RELATED"/>
    <property type="match status" value="1"/>
</dbReference>
<evidence type="ECO:0000256" key="1">
    <source>
        <dbReference type="SAM" id="SignalP"/>
    </source>
</evidence>
<keyword evidence="4" id="KW-1185">Reference proteome</keyword>
<dbReference type="GO" id="GO:0004222">
    <property type="term" value="F:metalloendopeptidase activity"/>
    <property type="evidence" value="ECO:0007669"/>
    <property type="project" value="TreeGrafter"/>
</dbReference>
<dbReference type="RefSeq" id="WP_121838092.1">
    <property type="nucleotide sequence ID" value="NZ_ML014762.1"/>
</dbReference>
<dbReference type="AlphaFoldDB" id="A0A3L8Q2J9"/>
<dbReference type="InterPro" id="IPR050570">
    <property type="entry name" value="Cell_wall_metabolism_enzyme"/>
</dbReference>
<feature type="domain" description="M23ase beta-sheet core" evidence="2">
    <location>
        <begin position="172"/>
        <end position="267"/>
    </location>
</feature>
<reference evidence="3 4" key="1">
    <citation type="submission" date="2018-09" db="EMBL/GenBank/DDBJ databases">
        <title>Phylogeny of the Shewanellaceae, and recommendation for two new genera, Pseudoshewanella and Parashewanella.</title>
        <authorList>
            <person name="Wang G."/>
        </authorList>
    </citation>
    <scope>NUCLEOTIDE SEQUENCE [LARGE SCALE GENOMIC DNA]</scope>
    <source>
        <strain evidence="3 4">C51</strain>
    </source>
</reference>